<dbReference type="Proteomes" id="UP000748531">
    <property type="component" value="Unassembled WGS sequence"/>
</dbReference>
<reference evidence="1" key="1">
    <citation type="submission" date="2019-05" db="EMBL/GenBank/DDBJ databases">
        <title>Annotation for the trematode Paragonimus heterotremus.</title>
        <authorList>
            <person name="Choi Y.-J."/>
        </authorList>
    </citation>
    <scope>NUCLEOTIDE SEQUENCE</scope>
    <source>
        <strain evidence="1">LC</strain>
    </source>
</reference>
<proteinExistence type="predicted"/>
<protein>
    <submittedName>
        <fullName evidence="1">Uncharacterized protein</fullName>
    </submittedName>
</protein>
<gene>
    <name evidence="1" type="ORF">PHET_08774</name>
</gene>
<comment type="caution">
    <text evidence="1">The sequence shown here is derived from an EMBL/GenBank/DDBJ whole genome shotgun (WGS) entry which is preliminary data.</text>
</comment>
<dbReference type="AlphaFoldDB" id="A0A8J4T5E5"/>
<evidence type="ECO:0000313" key="1">
    <source>
        <dbReference type="EMBL" id="KAF5398194.1"/>
    </source>
</evidence>
<accession>A0A8J4T5E5</accession>
<keyword evidence="2" id="KW-1185">Reference proteome</keyword>
<organism evidence="1 2">
    <name type="scientific">Paragonimus heterotremus</name>
    <dbReference type="NCBI Taxonomy" id="100268"/>
    <lineage>
        <taxon>Eukaryota</taxon>
        <taxon>Metazoa</taxon>
        <taxon>Spiralia</taxon>
        <taxon>Lophotrochozoa</taxon>
        <taxon>Platyhelminthes</taxon>
        <taxon>Trematoda</taxon>
        <taxon>Digenea</taxon>
        <taxon>Plagiorchiida</taxon>
        <taxon>Troglotremata</taxon>
        <taxon>Troglotrematidae</taxon>
        <taxon>Paragonimus</taxon>
    </lineage>
</organism>
<name>A0A8J4T5E5_9TREM</name>
<dbReference type="EMBL" id="LUCH01005282">
    <property type="protein sequence ID" value="KAF5398194.1"/>
    <property type="molecule type" value="Genomic_DNA"/>
</dbReference>
<sequence>MKAGDEMKSGDKVKGFNIGAVKPGKATLKKIENENKKKKEEEQTQLVFKEFVATFEGDSKNRTWIKGGVVNANSEITAEAASSRVYRPVSKIEEKQPKLENIKPENVEKKPVEKPVIMARLPYR</sequence>
<evidence type="ECO:0000313" key="2">
    <source>
        <dbReference type="Proteomes" id="UP000748531"/>
    </source>
</evidence>
<dbReference type="OrthoDB" id="377209at2759"/>